<name>A0A7X2NMG2_9CLOT</name>
<dbReference type="RefSeq" id="WP_154472834.1">
    <property type="nucleotide sequence ID" value="NZ_VUMD01000010.1"/>
</dbReference>
<gene>
    <name evidence="10" type="ORF">FYJ39_12635</name>
</gene>
<dbReference type="PROSITE" id="PS51170">
    <property type="entry name" value="CW"/>
    <property type="match status" value="1"/>
</dbReference>
<feature type="signal peptide" evidence="8">
    <location>
        <begin position="1"/>
        <end position="23"/>
    </location>
</feature>
<comment type="similarity">
    <text evidence="2">Belongs to the intimin/invasin family.</text>
</comment>
<dbReference type="InterPro" id="IPR006103">
    <property type="entry name" value="Glyco_hydro_2_cat"/>
</dbReference>
<dbReference type="InterPro" id="IPR006104">
    <property type="entry name" value="Glyco_hydro_2_N"/>
</dbReference>
<feature type="region of interest" description="Disordered" evidence="7">
    <location>
        <begin position="1724"/>
        <end position="1751"/>
    </location>
</feature>
<dbReference type="Pfam" id="PF07532">
    <property type="entry name" value="Big_4"/>
    <property type="match status" value="1"/>
</dbReference>
<dbReference type="Gene3D" id="2.60.40.10">
    <property type="entry name" value="Immunoglobulins"/>
    <property type="match status" value="3"/>
</dbReference>
<dbReference type="InterPro" id="IPR000421">
    <property type="entry name" value="FA58C"/>
</dbReference>
<dbReference type="Pfam" id="PF00754">
    <property type="entry name" value="F5_F8_type_C"/>
    <property type="match status" value="1"/>
</dbReference>
<evidence type="ECO:0000256" key="3">
    <source>
        <dbReference type="ARBA" id="ARBA00022737"/>
    </source>
</evidence>
<dbReference type="InterPro" id="IPR036156">
    <property type="entry name" value="Beta-gal/glucu_dom_sf"/>
</dbReference>
<keyword evidence="3" id="KW-0677">Repeat</keyword>
<keyword evidence="11" id="KW-1185">Reference proteome</keyword>
<protein>
    <submittedName>
        <fullName evidence="10">DUF4982 domain-containing protein</fullName>
    </submittedName>
</protein>
<dbReference type="Gene3D" id="2.10.270.10">
    <property type="entry name" value="Cholin Binding"/>
    <property type="match status" value="1"/>
</dbReference>
<dbReference type="SUPFAM" id="SSF49785">
    <property type="entry name" value="Galactose-binding domain-like"/>
    <property type="match status" value="2"/>
</dbReference>
<feature type="region of interest" description="Disordered" evidence="7">
    <location>
        <begin position="1087"/>
        <end position="1115"/>
    </location>
</feature>
<sequence>MKKSSKRMLPALLSLAMATTSLPMNVPGMPGGRDVSDGEGDTQMVSEKTLVYVSSYDGTERSQDFNGNWKFFLGDAGNGQEFSFDDSGWESIQLPHDYSIEQGYSSNMEAESGYLPGGVGWYRKHFTVPESASDKQVRVDFDGVYMNATVYINGTKLGTHPYGYSPFSFDLTPYLKLGGENVIAVKVNHQTPSSRWYSGSGIYRDVKLTMTPVVHQALHGTRITAPKLELEQSGDVSVCVETEVQNGSSEEQDVEVSYSIYKKSDESKTPVGSGRAGAVKLAAGETQTVTAEMTVASPELWNLGDPELYVVETTIDFGSAANDVTESEFGFRYFEFNNKEGFFLNGNPVKLKGVCMHHDQGALGAAAYRRAIERQVEILQDMGCNAIRVTHNPASESLIEICNEKGMLVIEEIFDGWHGSKNGNNQDYAKWYGTAVEPDNQILGKDRDSMTWAEFDLRSVIRRDYNAPSVISWSLGNEVMEGIRIGVGGYPAQAKKLIGWATDEDTTRPVTFGDNKLKQNLPQSQQIAEDIAAAGGVIGFNYTTLEQLDRYHSRYPNWPIYGSETASSVNSRGVYKPSLYDRQLTAYDESKVNWGHFASQAWLDTIRKDYVAGEFVWTGFDYIGEPTNWNGISSGAVGTWPSPKNSYFGIVDTAGFPKDSYYLYRSMWNEEENTVHILPAWNENVVAKNRSNEVKVVVYSDAASVELFFTPSGSEERQSLGEKRFTVLNSKKDDGSDGSYTYKMYLDGDKNANNHQNLYRTWMVPYADGTLTAVAKDENGTPITGAGRNSVTTAGKAARLEAHADRTAILADGEDLCYISVDVTDENGNLVPDAQNRVTFTVEGDGELIGVDNGWTTDHDSYQKHNRRAFNGKVQAIVRSTKEAGVFTVTASADGLKSAGVTVSTEAASGSETASENGIVSYEISKNYYVKVGYAPSIPETLLAYRADGTSQEYPVKWEQVEPEKFEKEGSFVIAGNMNGTPVSVNIHMINQVAAILNYSTTVHVGEKPILPESRQIVGENGDILNIALPVNWEETDEADFQQVGIVTVNGTAAVFGEWMEVTASVRVQEEEMEITDNVGTKAKVSQNIPDNLTSDTLSAVNNGSIKSEEKQDSAGRNLSRWSNWKYTRDKSNEPPAELVFTYDTQETLGQAKIYFAENNVDLKKPDAGAAKWYISNDMDAWIPLEVKETIADQASSPFVTCYTYEFAPVKATYIKLEIHNSKTAQVPKGKKAATGITEVELYRAEGRFAASSQVGLSALMLNGSEVSEGSLAGDFYNTPMTVVEEMIVSGKDNAAVTVLPAYEDKVVILTEAEDHSRRSEFVIRLGADAELGPDDASMDYPASKMKVNSVSSEETVGDPGQKEHVLDGKKSTFWHNNWKNYDSRDSRWIILELEEETKLEALRCLPRQDAKNGRVNEYRVEVSTDKNEWKTVSEGSWNDNGSWKLAEFEQPAMAKYIRLTGVKTYGDQKDKFIAAAEIRVRKERETVDITNRAETTLDDSIYMMAQSKTPVKPMVSVSLDGAKLKYGVDYTLTYENNDKPGIASVIVKGIVKYSGVIKKEFRIIGEELQDVTVVNATITRIGEEEQAGGSQAQVEGGIEVTVQADAKEGEVFDHWRCVPEAVLTNEQVTQEKVRFTVPDSSVRLVAVYCEEGREHVAEEVYSTADPSGWFAYADEDNMDAILQAAMDDTDAFATENGGKVEAVMHIKYSKDAPSREDIIKSYTTPAATSSNAGKAMATPSSAHKGTPPEANRTAAQYSFDVLNKEIPSPLKALKEEMGIQEDEELKKSTTIGFWVRTTTHKITSGSGAPVSIRLMDNNVFPVAQLVLELPEKDRNMADYGVYSYEFDGDEYMITEVSCAADGRYLTFDGAVDGIYAVFYTRCFDVVFEDWDGSVLSRQRVPYAEAAKAPEAPQRKGFLFVGWSKAFDEVASDLTIKAKYEKGEAEQPADKKRLEKKIKEIQRKLEAMDEEDYTEKTWEILKDALDEAMAVLEKEDAAQKEVHRAVEKLEKAYGKLKKKPEDIKMPDQSDHSDGSYDSESSDKPKPLDGGAYVTRGSWKNTNGRWSFTDESGEPAVSRWIYTLNGDSYEWFYFDENGIMAEGWITLNGLTFYLNPVSNEKYGMMMTGWQRIDGKWYYFSEVSDGTRGRLLVNAKTPDGYFVGKDGAWVE</sequence>
<feature type="compositionally biased region" description="Polar residues" evidence="7">
    <location>
        <begin position="1087"/>
        <end position="1106"/>
    </location>
</feature>
<dbReference type="PANTHER" id="PTHR42732:SF1">
    <property type="entry name" value="BETA-MANNOSIDASE"/>
    <property type="match status" value="1"/>
</dbReference>
<dbReference type="Proteomes" id="UP000429958">
    <property type="component" value="Unassembled WGS sequence"/>
</dbReference>
<evidence type="ECO:0000256" key="8">
    <source>
        <dbReference type="SAM" id="SignalP"/>
    </source>
</evidence>
<dbReference type="GO" id="GO:0004553">
    <property type="term" value="F:hydrolase activity, hydrolyzing O-glycosyl compounds"/>
    <property type="evidence" value="ECO:0007669"/>
    <property type="project" value="InterPro"/>
</dbReference>
<feature type="compositionally biased region" description="Basic and acidic residues" evidence="7">
    <location>
        <begin position="2017"/>
        <end position="2046"/>
    </location>
</feature>
<reference evidence="10 11" key="1">
    <citation type="submission" date="2019-08" db="EMBL/GenBank/DDBJ databases">
        <title>In-depth cultivation of the pig gut microbiome towards novel bacterial diversity and tailored functional studies.</title>
        <authorList>
            <person name="Wylensek D."/>
            <person name="Hitch T.C.A."/>
            <person name="Clavel T."/>
        </authorList>
    </citation>
    <scope>NUCLEOTIDE SEQUENCE [LARGE SCALE GENOMIC DNA]</scope>
    <source>
        <strain evidence="10 11">WCA-389-WT-23D1</strain>
    </source>
</reference>
<dbReference type="SUPFAM" id="SSF49373">
    <property type="entry name" value="Invasin/intimin cell-adhesion fragments"/>
    <property type="match status" value="1"/>
</dbReference>
<evidence type="ECO:0000313" key="11">
    <source>
        <dbReference type="Proteomes" id="UP000429958"/>
    </source>
</evidence>
<evidence type="ECO:0000259" key="9">
    <source>
        <dbReference type="PROSITE" id="PS50022"/>
    </source>
</evidence>
<comment type="similarity">
    <text evidence="1">Belongs to the glycosyl hydrolase 2 family.</text>
</comment>
<dbReference type="SUPFAM" id="SSF51445">
    <property type="entry name" value="(Trans)glycosidases"/>
    <property type="match status" value="1"/>
</dbReference>
<dbReference type="InterPro" id="IPR006101">
    <property type="entry name" value="Glyco_hydro_2"/>
</dbReference>
<dbReference type="InterPro" id="IPR011081">
    <property type="entry name" value="Big_4"/>
</dbReference>
<dbReference type="Pfam" id="PF02836">
    <property type="entry name" value="Glyco_hydro_2_C"/>
    <property type="match status" value="1"/>
</dbReference>
<dbReference type="SMART" id="SM00634">
    <property type="entry name" value="BID_1"/>
    <property type="match status" value="1"/>
</dbReference>
<evidence type="ECO:0000313" key="10">
    <source>
        <dbReference type="EMBL" id="MSS37400.1"/>
    </source>
</evidence>
<dbReference type="Gene3D" id="3.20.20.80">
    <property type="entry name" value="Glycosidases"/>
    <property type="match status" value="1"/>
</dbReference>
<evidence type="ECO:0000256" key="1">
    <source>
        <dbReference type="ARBA" id="ARBA00007401"/>
    </source>
</evidence>
<dbReference type="Pfam" id="PF16355">
    <property type="entry name" value="DUF4982"/>
    <property type="match status" value="1"/>
</dbReference>
<keyword evidence="5" id="KW-0326">Glycosidase</keyword>
<dbReference type="GO" id="GO:0005975">
    <property type="term" value="P:carbohydrate metabolic process"/>
    <property type="evidence" value="ECO:0007669"/>
    <property type="project" value="InterPro"/>
</dbReference>
<dbReference type="PRINTS" id="PR00132">
    <property type="entry name" value="GLHYDRLASE2"/>
</dbReference>
<dbReference type="InterPro" id="IPR006102">
    <property type="entry name" value="Ig-like_GH2"/>
</dbReference>
<feature type="domain" description="F5/8 type C" evidence="9">
    <location>
        <begin position="1327"/>
        <end position="1460"/>
    </location>
</feature>
<dbReference type="SUPFAM" id="SSF49303">
    <property type="entry name" value="beta-Galactosidase/glucuronidase domain"/>
    <property type="match status" value="1"/>
</dbReference>
<feature type="region of interest" description="Disordered" evidence="7">
    <location>
        <begin position="2017"/>
        <end position="2055"/>
    </location>
</feature>
<evidence type="ECO:0000256" key="7">
    <source>
        <dbReference type="SAM" id="MobiDB-lite"/>
    </source>
</evidence>
<evidence type="ECO:0000256" key="6">
    <source>
        <dbReference type="PROSITE-ProRule" id="PRU00591"/>
    </source>
</evidence>
<dbReference type="InterPro" id="IPR017853">
    <property type="entry name" value="GH"/>
</dbReference>
<evidence type="ECO:0000256" key="4">
    <source>
        <dbReference type="ARBA" id="ARBA00022801"/>
    </source>
</evidence>
<feature type="repeat" description="Cell wall-binding" evidence="6">
    <location>
        <begin position="2076"/>
        <end position="2099"/>
    </location>
</feature>
<dbReference type="PROSITE" id="PS50022">
    <property type="entry name" value="FA58C_3"/>
    <property type="match status" value="1"/>
</dbReference>
<dbReference type="InterPro" id="IPR008979">
    <property type="entry name" value="Galactose-bd-like_sf"/>
</dbReference>
<comment type="caution">
    <text evidence="10">The sequence shown here is derived from an EMBL/GenBank/DDBJ whole genome shotgun (WGS) entry which is preliminary data.</text>
</comment>
<dbReference type="Pfam" id="PF00703">
    <property type="entry name" value="Glyco_hydro_2"/>
    <property type="match status" value="1"/>
</dbReference>
<organism evidence="10 11">
    <name type="scientific">Clostridium porci</name>
    <dbReference type="NCBI Taxonomy" id="2605778"/>
    <lineage>
        <taxon>Bacteria</taxon>
        <taxon>Bacillati</taxon>
        <taxon>Bacillota</taxon>
        <taxon>Clostridia</taxon>
        <taxon>Eubacteriales</taxon>
        <taxon>Clostridiaceae</taxon>
        <taxon>Clostridium</taxon>
    </lineage>
</organism>
<dbReference type="EMBL" id="VUMD01000010">
    <property type="protein sequence ID" value="MSS37400.1"/>
    <property type="molecule type" value="Genomic_DNA"/>
</dbReference>
<accession>A0A7X2NMG2</accession>
<dbReference type="InterPro" id="IPR044060">
    <property type="entry name" value="Bacterial_rp_domain"/>
</dbReference>
<dbReference type="InterPro" id="IPR051913">
    <property type="entry name" value="GH2_Domain-Containing"/>
</dbReference>
<keyword evidence="8" id="KW-0732">Signal</keyword>
<dbReference type="Gene3D" id="1.20.1270.90">
    <property type="entry name" value="AF1782-like"/>
    <property type="match status" value="1"/>
</dbReference>
<dbReference type="SUPFAM" id="SSF69360">
    <property type="entry name" value="Cell wall binding repeat"/>
    <property type="match status" value="1"/>
</dbReference>
<dbReference type="InterPro" id="IPR008964">
    <property type="entry name" value="Invasin/intimin_cell_adhesion"/>
</dbReference>
<feature type="chain" id="PRO_5039312444" evidence="8">
    <location>
        <begin position="24"/>
        <end position="2169"/>
    </location>
</feature>
<dbReference type="Gene3D" id="2.60.120.260">
    <property type="entry name" value="Galactose-binding domain-like"/>
    <property type="match status" value="3"/>
</dbReference>
<dbReference type="PANTHER" id="PTHR42732">
    <property type="entry name" value="BETA-GALACTOSIDASE"/>
    <property type="match status" value="1"/>
</dbReference>
<dbReference type="Pfam" id="PF18998">
    <property type="entry name" value="Flg_new_2"/>
    <property type="match status" value="1"/>
</dbReference>
<dbReference type="InterPro" id="IPR040605">
    <property type="entry name" value="Glyco_hydro2_dom5"/>
</dbReference>
<dbReference type="InterPro" id="IPR003344">
    <property type="entry name" value="Big_1_dom"/>
</dbReference>
<dbReference type="Pfam" id="PF02837">
    <property type="entry name" value="Glyco_hydro_2_N"/>
    <property type="match status" value="1"/>
</dbReference>
<dbReference type="InterPro" id="IPR013783">
    <property type="entry name" value="Ig-like_fold"/>
</dbReference>
<evidence type="ECO:0000256" key="5">
    <source>
        <dbReference type="ARBA" id="ARBA00023295"/>
    </source>
</evidence>
<feature type="compositionally biased region" description="Polar residues" evidence="7">
    <location>
        <begin position="1724"/>
        <end position="1744"/>
    </location>
</feature>
<evidence type="ECO:0000256" key="2">
    <source>
        <dbReference type="ARBA" id="ARBA00010116"/>
    </source>
</evidence>
<dbReference type="InterPro" id="IPR018337">
    <property type="entry name" value="Cell_wall/Cho-bd_repeat"/>
</dbReference>
<proteinExistence type="inferred from homology"/>
<dbReference type="InterPro" id="IPR032311">
    <property type="entry name" value="DUF4982"/>
</dbReference>
<keyword evidence="4" id="KW-0378">Hydrolase</keyword>
<dbReference type="Pfam" id="PF18565">
    <property type="entry name" value="Glyco_hydro2_C5"/>
    <property type="match status" value="1"/>
</dbReference>